<dbReference type="AlphaFoldDB" id="A0A0F9H3I4"/>
<evidence type="ECO:0000313" key="1">
    <source>
        <dbReference type="EMBL" id="KKL97536.1"/>
    </source>
</evidence>
<gene>
    <name evidence="1" type="ORF">LCGC14_1833500</name>
</gene>
<reference evidence="1" key="1">
    <citation type="journal article" date="2015" name="Nature">
        <title>Complex archaea that bridge the gap between prokaryotes and eukaryotes.</title>
        <authorList>
            <person name="Spang A."/>
            <person name="Saw J.H."/>
            <person name="Jorgensen S.L."/>
            <person name="Zaremba-Niedzwiedzka K."/>
            <person name="Martijn J."/>
            <person name="Lind A.E."/>
            <person name="van Eijk R."/>
            <person name="Schleper C."/>
            <person name="Guy L."/>
            <person name="Ettema T.J."/>
        </authorList>
    </citation>
    <scope>NUCLEOTIDE SEQUENCE</scope>
</reference>
<accession>A0A0F9H3I4</accession>
<sequence length="70" mass="7731">MKAGCEAEATPSRHVLGFNTHFAKAAPKAARAHRTHCLVFLKWKHTINMANQKMSRCLLCLSGNPAPVFI</sequence>
<protein>
    <submittedName>
        <fullName evidence="1">Uncharacterized protein</fullName>
    </submittedName>
</protein>
<proteinExistence type="predicted"/>
<comment type="caution">
    <text evidence="1">The sequence shown here is derived from an EMBL/GenBank/DDBJ whole genome shotgun (WGS) entry which is preliminary data.</text>
</comment>
<dbReference type="EMBL" id="LAZR01018143">
    <property type="protein sequence ID" value="KKL97536.1"/>
    <property type="molecule type" value="Genomic_DNA"/>
</dbReference>
<name>A0A0F9H3I4_9ZZZZ</name>
<organism evidence="1">
    <name type="scientific">marine sediment metagenome</name>
    <dbReference type="NCBI Taxonomy" id="412755"/>
    <lineage>
        <taxon>unclassified sequences</taxon>
        <taxon>metagenomes</taxon>
        <taxon>ecological metagenomes</taxon>
    </lineage>
</organism>